<dbReference type="Pfam" id="PF04464">
    <property type="entry name" value="Glyphos_transf"/>
    <property type="match status" value="1"/>
</dbReference>
<comment type="caution">
    <text evidence="8">The sequence shown here is derived from an EMBL/GenBank/DDBJ whole genome shotgun (WGS) entry which is preliminary data.</text>
</comment>
<keyword evidence="7" id="KW-0812">Transmembrane</keyword>
<dbReference type="InterPro" id="IPR043149">
    <property type="entry name" value="TagF_N"/>
</dbReference>
<feature type="transmembrane region" description="Helical" evidence="7">
    <location>
        <begin position="12"/>
        <end position="30"/>
    </location>
</feature>
<keyword evidence="9" id="KW-1185">Reference proteome</keyword>
<evidence type="ECO:0000256" key="7">
    <source>
        <dbReference type="SAM" id="Phobius"/>
    </source>
</evidence>
<keyword evidence="3" id="KW-1003">Cell membrane</keyword>
<dbReference type="InterPro" id="IPR051612">
    <property type="entry name" value="Teichoic_Acid_Biosynth"/>
</dbReference>
<proteinExistence type="inferred from homology"/>
<dbReference type="Proteomes" id="UP001518925">
    <property type="component" value="Unassembled WGS sequence"/>
</dbReference>
<dbReference type="InterPro" id="IPR043148">
    <property type="entry name" value="TagF_C"/>
</dbReference>
<evidence type="ECO:0000256" key="1">
    <source>
        <dbReference type="ARBA" id="ARBA00004202"/>
    </source>
</evidence>
<dbReference type="EMBL" id="JAFELM010000039">
    <property type="protein sequence ID" value="MBM6619083.1"/>
    <property type="molecule type" value="Genomic_DNA"/>
</dbReference>
<evidence type="ECO:0000313" key="8">
    <source>
        <dbReference type="EMBL" id="MBM6619083.1"/>
    </source>
</evidence>
<evidence type="ECO:0000313" key="9">
    <source>
        <dbReference type="Proteomes" id="UP001518925"/>
    </source>
</evidence>
<comment type="similarity">
    <text evidence="2">Belongs to the CDP-glycerol glycerophosphotransferase family.</text>
</comment>
<keyword evidence="5" id="KW-0777">Teichoic acid biosynthesis</keyword>
<protein>
    <submittedName>
        <fullName evidence="8">CDP-glycerol glycerophosphotransferase family protein</fullName>
    </submittedName>
</protein>
<dbReference type="Gene3D" id="3.40.50.11820">
    <property type="match status" value="1"/>
</dbReference>
<name>A0ABS2DKW3_9BACI</name>
<evidence type="ECO:0000256" key="5">
    <source>
        <dbReference type="ARBA" id="ARBA00022944"/>
    </source>
</evidence>
<evidence type="ECO:0000256" key="4">
    <source>
        <dbReference type="ARBA" id="ARBA00022679"/>
    </source>
</evidence>
<evidence type="ECO:0000256" key="3">
    <source>
        <dbReference type="ARBA" id="ARBA00022475"/>
    </source>
</evidence>
<dbReference type="PANTHER" id="PTHR37316:SF3">
    <property type="entry name" value="TEICHOIC ACID GLYCEROL-PHOSPHATE TRANSFERASE"/>
    <property type="match status" value="1"/>
</dbReference>
<reference evidence="8 9" key="1">
    <citation type="submission" date="2021-02" db="EMBL/GenBank/DDBJ databases">
        <title>Bacillus sp. RD4P76, an endophyte from a halophyte.</title>
        <authorList>
            <person name="Sun J.-Q."/>
        </authorList>
    </citation>
    <scope>NUCLEOTIDE SEQUENCE [LARGE SCALE GENOMIC DNA]</scope>
    <source>
        <strain evidence="8 9">RD4P76</strain>
    </source>
</reference>
<keyword evidence="7" id="KW-1133">Transmembrane helix</keyword>
<dbReference type="Gene3D" id="3.40.50.12580">
    <property type="match status" value="1"/>
</dbReference>
<comment type="subcellular location">
    <subcellularLocation>
        <location evidence="1">Cell membrane</location>
        <topology evidence="1">Peripheral membrane protein</topology>
    </subcellularLocation>
</comment>
<keyword evidence="4" id="KW-0808">Transferase</keyword>
<organism evidence="8 9">
    <name type="scientific">Bacillus suaedaesalsae</name>
    <dbReference type="NCBI Taxonomy" id="2810349"/>
    <lineage>
        <taxon>Bacteria</taxon>
        <taxon>Bacillati</taxon>
        <taxon>Bacillota</taxon>
        <taxon>Bacilli</taxon>
        <taxon>Bacillales</taxon>
        <taxon>Bacillaceae</taxon>
        <taxon>Bacillus</taxon>
    </lineage>
</organism>
<sequence>MKKILQQVKKSKIILLLYKLLFIFVGFLPANKKLVVFESFLGKQYSDNPRAIYEYLKENYPNYIMYWSIDPRYMLNFTDKDILTVNRFSVKWLFILANARYWVTNSRMPIWIPKPKHTVYLQTWHGTPLKKLGMDIEEVHMHGTTTEQYKREFTKEAANWDYLVSPNSYSTTIFKRAFQFDKEVIESGYPRNDYLYVHNNEISIKELKQKFNIPLNKKVILYAPTWRDNQYDQEGKYKLDIKLELNQMKENLQNDYIVILRMHYLVANNMDISTYEGFVLDFSNHEDIRELYLMADILITDYSSVFFDYANLKRPMIFYAYDIEDYRDQLRGFYFDFEQKAPGPIVRTTEEVIRVIDNIQNGSLDHSNLDEFYQEFTYLESGISTMRVVNRVFANK</sequence>
<dbReference type="SUPFAM" id="SSF53756">
    <property type="entry name" value="UDP-Glycosyltransferase/glycogen phosphorylase"/>
    <property type="match status" value="1"/>
</dbReference>
<evidence type="ECO:0000256" key="2">
    <source>
        <dbReference type="ARBA" id="ARBA00010488"/>
    </source>
</evidence>
<accession>A0ABS2DKW3</accession>
<dbReference type="PANTHER" id="PTHR37316">
    <property type="entry name" value="TEICHOIC ACID GLYCEROL-PHOSPHATE PRIMASE"/>
    <property type="match status" value="1"/>
</dbReference>
<keyword evidence="6 7" id="KW-0472">Membrane</keyword>
<dbReference type="InterPro" id="IPR007554">
    <property type="entry name" value="Glycerophosphate_synth"/>
</dbReference>
<evidence type="ECO:0000256" key="6">
    <source>
        <dbReference type="ARBA" id="ARBA00023136"/>
    </source>
</evidence>
<gene>
    <name evidence="8" type="ORF">JR050_15550</name>
</gene>